<name>A0A842ISR2_9FLAO</name>
<evidence type="ECO:0000313" key="2">
    <source>
        <dbReference type="Proteomes" id="UP000533900"/>
    </source>
</evidence>
<dbReference type="AlphaFoldDB" id="A0A842ISR2"/>
<keyword evidence="2" id="KW-1185">Reference proteome</keyword>
<evidence type="ECO:0000313" key="1">
    <source>
        <dbReference type="EMBL" id="MBC2844874.1"/>
    </source>
</evidence>
<sequence length="192" mass="22713">MKRLLGLFIILIIVFTSCEGRKTQYQALTEDIEEFNKKVTIEIDVYEPESYVEREVDTLLSNGYHIKIRTYTDMENSVRFTKVKDTINYQTYYRYYKYDILVEKNDKLIYKESFDKDRANTLLNFKPHSTSDSPLHNFNELAVLKSIQINNNELSNTNIVIDVMYEIPNTNKRSLHQLIIDDTGQINVVYIK</sequence>
<protein>
    <submittedName>
        <fullName evidence="1">Uncharacterized protein</fullName>
    </submittedName>
</protein>
<accession>A0A842ISR2</accession>
<dbReference type="EMBL" id="JACLCP010000002">
    <property type="protein sequence ID" value="MBC2844874.1"/>
    <property type="molecule type" value="Genomic_DNA"/>
</dbReference>
<organism evidence="1 2">
    <name type="scientific">Winogradskyella flava</name>
    <dbReference type="NCBI Taxonomy" id="1884876"/>
    <lineage>
        <taxon>Bacteria</taxon>
        <taxon>Pseudomonadati</taxon>
        <taxon>Bacteroidota</taxon>
        <taxon>Flavobacteriia</taxon>
        <taxon>Flavobacteriales</taxon>
        <taxon>Flavobacteriaceae</taxon>
        <taxon>Winogradskyella</taxon>
    </lineage>
</organism>
<dbReference type="PROSITE" id="PS51257">
    <property type="entry name" value="PROKAR_LIPOPROTEIN"/>
    <property type="match status" value="1"/>
</dbReference>
<gene>
    <name evidence="1" type="ORF">H7F21_07210</name>
</gene>
<proteinExistence type="predicted"/>
<dbReference type="RefSeq" id="WP_185788602.1">
    <property type="nucleotide sequence ID" value="NZ_JACLCP010000002.1"/>
</dbReference>
<dbReference type="Proteomes" id="UP000533900">
    <property type="component" value="Unassembled WGS sequence"/>
</dbReference>
<reference evidence="1" key="1">
    <citation type="submission" date="2020-08" db="EMBL/GenBank/DDBJ databases">
        <title>Winogradskyella ouciana sp. nov., isolated from the hadal seawater of the Mariana Trench.</title>
        <authorList>
            <person name="He X."/>
        </authorList>
    </citation>
    <scope>NUCLEOTIDE SEQUENCE [LARGE SCALE GENOMIC DNA]</scope>
    <source>
        <strain evidence="1">KCTC 52348</strain>
    </source>
</reference>
<comment type="caution">
    <text evidence="1">The sequence shown here is derived from an EMBL/GenBank/DDBJ whole genome shotgun (WGS) entry which is preliminary data.</text>
</comment>